<keyword evidence="3" id="KW-1185">Reference proteome</keyword>
<feature type="compositionally biased region" description="Basic and acidic residues" evidence="1">
    <location>
        <begin position="347"/>
        <end position="361"/>
    </location>
</feature>
<dbReference type="Proteomes" id="UP000030669">
    <property type="component" value="Unassembled WGS sequence"/>
</dbReference>
<evidence type="ECO:0000313" key="3">
    <source>
        <dbReference type="Proteomes" id="UP000030669"/>
    </source>
</evidence>
<accession>S7PSP8</accession>
<evidence type="ECO:0000313" key="2">
    <source>
        <dbReference type="EMBL" id="EPQ50407.1"/>
    </source>
</evidence>
<reference evidence="2 3" key="1">
    <citation type="journal article" date="2012" name="Science">
        <title>The Paleozoic origin of enzymatic lignin decomposition reconstructed from 31 fungal genomes.</title>
        <authorList>
            <person name="Floudas D."/>
            <person name="Binder M."/>
            <person name="Riley R."/>
            <person name="Barry K."/>
            <person name="Blanchette R.A."/>
            <person name="Henrissat B."/>
            <person name="Martinez A.T."/>
            <person name="Otillar R."/>
            <person name="Spatafora J.W."/>
            <person name="Yadav J.S."/>
            <person name="Aerts A."/>
            <person name="Benoit I."/>
            <person name="Boyd A."/>
            <person name="Carlson A."/>
            <person name="Copeland A."/>
            <person name="Coutinho P.M."/>
            <person name="de Vries R.P."/>
            <person name="Ferreira P."/>
            <person name="Findley K."/>
            <person name="Foster B."/>
            <person name="Gaskell J."/>
            <person name="Glotzer D."/>
            <person name="Gorecki P."/>
            <person name="Heitman J."/>
            <person name="Hesse C."/>
            <person name="Hori C."/>
            <person name="Igarashi K."/>
            <person name="Jurgens J.A."/>
            <person name="Kallen N."/>
            <person name="Kersten P."/>
            <person name="Kohler A."/>
            <person name="Kuees U."/>
            <person name="Kumar T.K.A."/>
            <person name="Kuo A."/>
            <person name="LaButti K."/>
            <person name="Larrondo L.F."/>
            <person name="Lindquist E."/>
            <person name="Ling A."/>
            <person name="Lombard V."/>
            <person name="Lucas S."/>
            <person name="Lundell T."/>
            <person name="Martin R."/>
            <person name="McLaughlin D.J."/>
            <person name="Morgenstern I."/>
            <person name="Morin E."/>
            <person name="Murat C."/>
            <person name="Nagy L.G."/>
            <person name="Nolan M."/>
            <person name="Ohm R.A."/>
            <person name="Patyshakuliyeva A."/>
            <person name="Rokas A."/>
            <person name="Ruiz-Duenas F.J."/>
            <person name="Sabat G."/>
            <person name="Salamov A."/>
            <person name="Samejima M."/>
            <person name="Schmutz J."/>
            <person name="Slot J.C."/>
            <person name="St John F."/>
            <person name="Stenlid J."/>
            <person name="Sun H."/>
            <person name="Sun S."/>
            <person name="Syed K."/>
            <person name="Tsang A."/>
            <person name="Wiebenga A."/>
            <person name="Young D."/>
            <person name="Pisabarro A."/>
            <person name="Eastwood D.C."/>
            <person name="Martin F."/>
            <person name="Cullen D."/>
            <person name="Grigoriev I.V."/>
            <person name="Hibbett D.S."/>
        </authorList>
    </citation>
    <scope>NUCLEOTIDE SEQUENCE [LARGE SCALE GENOMIC DNA]</scope>
    <source>
        <strain evidence="2 3">ATCC 11539</strain>
    </source>
</reference>
<proteinExistence type="predicted"/>
<evidence type="ECO:0000256" key="1">
    <source>
        <dbReference type="SAM" id="MobiDB-lite"/>
    </source>
</evidence>
<protein>
    <submittedName>
        <fullName evidence="2">Uncharacterized protein</fullName>
    </submittedName>
</protein>
<dbReference type="RefSeq" id="XP_007871121.1">
    <property type="nucleotide sequence ID" value="XM_007872930.1"/>
</dbReference>
<feature type="region of interest" description="Disordered" evidence="1">
    <location>
        <begin position="316"/>
        <end position="365"/>
    </location>
</feature>
<gene>
    <name evidence="2" type="ORF">GLOTRDRAFT_97025</name>
</gene>
<dbReference type="GeneID" id="19309934"/>
<feature type="compositionally biased region" description="Gly residues" evidence="1">
    <location>
        <begin position="436"/>
        <end position="449"/>
    </location>
</feature>
<dbReference type="HOGENOM" id="CLU_609804_0_0_1"/>
<name>S7PSP8_GLOTA</name>
<organism evidence="2 3">
    <name type="scientific">Gloeophyllum trabeum (strain ATCC 11539 / FP-39264 / Madison 617)</name>
    <name type="common">Brown rot fungus</name>
    <dbReference type="NCBI Taxonomy" id="670483"/>
    <lineage>
        <taxon>Eukaryota</taxon>
        <taxon>Fungi</taxon>
        <taxon>Dikarya</taxon>
        <taxon>Basidiomycota</taxon>
        <taxon>Agaricomycotina</taxon>
        <taxon>Agaricomycetes</taxon>
        <taxon>Gloeophyllales</taxon>
        <taxon>Gloeophyllaceae</taxon>
        <taxon>Gloeophyllum</taxon>
    </lineage>
</organism>
<dbReference type="AlphaFoldDB" id="S7PSP8"/>
<feature type="region of interest" description="Disordered" evidence="1">
    <location>
        <begin position="415"/>
        <end position="449"/>
    </location>
</feature>
<sequence length="449" mass="50429">MTSVPGKSEAWVASNLPQVYRAPGKGLLDTNIGDRGRSKTALWANQVLSDYTLKKAPMLLNEHVDFETFEALLKSVDIVPQTLRIATKYIESEGSTVTALHSQLVHPIWQLMEPEKVEDKKVHAANQSLTFRLREAASTMAYNTYIQLPAENWSSVNQRDVAGGVRTDLIFSVIFERKNHVTRGMRQRQDAVAREMVSEKPTTSKSMLTEAHEDKEIWEIELNLLPYEAKKLGQIDAEALMRIGAEKVKLGGVIPTRKYGGHVKGVRASLQQMLRYAVHYGTSYSALGDYRNNLLVLVPSTLYEDAKRYTRQAQPKKQDVQIDVSGSQETEAVKRGEEVSFDEEESKLDQEVVGNRKERTQPVKQPLASDKEISWMYADDQGARRLILFGAWLSVKNMADMWETLERDYNKKAKEVTEKQNRASHTPQVLTLEPQGGHGGTGGSRGAGK</sequence>
<dbReference type="EMBL" id="KB469316">
    <property type="protein sequence ID" value="EPQ50407.1"/>
    <property type="molecule type" value="Genomic_DNA"/>
</dbReference>
<dbReference type="KEGG" id="gtr:GLOTRDRAFT_97025"/>